<dbReference type="InterPro" id="IPR027417">
    <property type="entry name" value="P-loop_NTPase"/>
</dbReference>
<sequence length="174" mass="19730">MNKVNIVLVGFMASGKTTIGRRLSEITQQTFFDTDDYLVNKFEISIPEFFDVFGEELFREAETSILKDLLKYAPIISTGGGIILKSVNRKLLKESGHVVVFLDATFEAIQIRLISDKNNTRPLASVSQMAQLKERYEMRQSYYQEVADLVIDTTGKTPTEVVSEIEFFLKKSNA</sequence>
<evidence type="ECO:0000256" key="10">
    <source>
        <dbReference type="ARBA" id="ARBA00048567"/>
    </source>
</evidence>
<keyword evidence="4 11" id="KW-0028">Amino-acid biosynthesis</keyword>
<keyword evidence="11" id="KW-0460">Magnesium</keyword>
<feature type="binding site" evidence="11">
    <location>
        <begin position="13"/>
        <end position="18"/>
    </location>
    <ligand>
        <name>ATP</name>
        <dbReference type="ChEBI" id="CHEBI:30616"/>
    </ligand>
</feature>
<dbReference type="PROSITE" id="PS01128">
    <property type="entry name" value="SHIKIMATE_KINASE"/>
    <property type="match status" value="1"/>
</dbReference>
<comment type="caution">
    <text evidence="11">Lacks conserved residue(s) required for the propagation of feature annotation.</text>
</comment>
<dbReference type="EMBL" id="CP110232">
    <property type="protein sequence ID" value="WEG74159.1"/>
    <property type="molecule type" value="Genomic_DNA"/>
</dbReference>
<dbReference type="GO" id="GO:0009073">
    <property type="term" value="P:aromatic amino acid family biosynthetic process"/>
    <property type="evidence" value="ECO:0007669"/>
    <property type="project" value="UniProtKB-KW"/>
</dbReference>
<feature type="binding site" evidence="11">
    <location>
        <position position="121"/>
    </location>
    <ligand>
        <name>ATP</name>
        <dbReference type="ChEBI" id="CHEBI:30616"/>
    </ligand>
</feature>
<evidence type="ECO:0000256" key="7">
    <source>
        <dbReference type="ARBA" id="ARBA00022777"/>
    </source>
</evidence>
<dbReference type="AlphaFoldDB" id="A0AAF0I8H5"/>
<name>A0AAF0I8H5_9ENTE</name>
<comment type="subunit">
    <text evidence="11">Monomer.</text>
</comment>
<reference evidence="12" key="1">
    <citation type="submission" date="2022-10" db="EMBL/GenBank/DDBJ databases">
        <title>Vagococcus sp. isolated from poultry meat.</title>
        <authorList>
            <person name="Johansson P."/>
            <person name="Bjorkroth J."/>
        </authorList>
    </citation>
    <scope>NUCLEOTIDE SEQUENCE</scope>
    <source>
        <strain evidence="12">STAA11</strain>
    </source>
</reference>
<keyword evidence="7 11" id="KW-0418">Kinase</keyword>
<evidence type="ECO:0000256" key="11">
    <source>
        <dbReference type="HAMAP-Rule" id="MF_00109"/>
    </source>
</evidence>
<feature type="binding site" evidence="11">
    <location>
        <position position="35"/>
    </location>
    <ligand>
        <name>substrate</name>
    </ligand>
</feature>
<dbReference type="Gene3D" id="3.40.50.300">
    <property type="entry name" value="P-loop containing nucleotide triphosphate hydrolases"/>
    <property type="match status" value="1"/>
</dbReference>
<comment type="subcellular location">
    <subcellularLocation>
        <location evidence="11">Cytoplasm</location>
    </subcellularLocation>
</comment>
<evidence type="ECO:0000256" key="8">
    <source>
        <dbReference type="ARBA" id="ARBA00022840"/>
    </source>
</evidence>
<dbReference type="GO" id="GO:0004765">
    <property type="term" value="F:shikimate kinase activity"/>
    <property type="evidence" value="ECO:0007669"/>
    <property type="project" value="UniProtKB-UniRule"/>
</dbReference>
<dbReference type="EC" id="2.7.1.71" evidence="3 11"/>
<dbReference type="GO" id="GO:0005829">
    <property type="term" value="C:cytosol"/>
    <property type="evidence" value="ECO:0007669"/>
    <property type="project" value="TreeGrafter"/>
</dbReference>
<keyword evidence="6 11" id="KW-0547">Nucleotide-binding</keyword>
<organism evidence="12 13">
    <name type="scientific">Vagococcus intermedius</name>
    <dbReference type="NCBI Taxonomy" id="2991418"/>
    <lineage>
        <taxon>Bacteria</taxon>
        <taxon>Bacillati</taxon>
        <taxon>Bacillota</taxon>
        <taxon>Bacilli</taxon>
        <taxon>Lactobacillales</taxon>
        <taxon>Enterococcaceae</taxon>
        <taxon>Vagococcus</taxon>
    </lineage>
</organism>
<dbReference type="PRINTS" id="PR01100">
    <property type="entry name" value="SHIKIMTKNASE"/>
</dbReference>
<comment type="similarity">
    <text evidence="2 11">Belongs to the shikimate kinase family.</text>
</comment>
<evidence type="ECO:0000256" key="9">
    <source>
        <dbReference type="ARBA" id="ARBA00023141"/>
    </source>
</evidence>
<feature type="binding site" evidence="11">
    <location>
        <position position="139"/>
    </location>
    <ligand>
        <name>substrate</name>
    </ligand>
</feature>
<dbReference type="KEGG" id="vie:OL234_04490"/>
<gene>
    <name evidence="11" type="primary">aroK</name>
    <name evidence="12" type="ORF">OL234_04490</name>
</gene>
<dbReference type="InterPro" id="IPR000623">
    <property type="entry name" value="Shikimate_kinase/TSH1"/>
</dbReference>
<dbReference type="PANTHER" id="PTHR21087">
    <property type="entry name" value="SHIKIMATE KINASE"/>
    <property type="match status" value="1"/>
</dbReference>
<dbReference type="SUPFAM" id="SSF52540">
    <property type="entry name" value="P-loop containing nucleoside triphosphate hydrolases"/>
    <property type="match status" value="1"/>
</dbReference>
<evidence type="ECO:0000256" key="4">
    <source>
        <dbReference type="ARBA" id="ARBA00022605"/>
    </source>
</evidence>
<protein>
    <recommendedName>
        <fullName evidence="3 11">Shikimate kinase</fullName>
        <shortName evidence="11">SK</shortName>
        <ecNumber evidence="3 11">2.7.1.71</ecNumber>
    </recommendedName>
</protein>
<evidence type="ECO:0000256" key="5">
    <source>
        <dbReference type="ARBA" id="ARBA00022679"/>
    </source>
</evidence>
<dbReference type="GO" id="GO:0009423">
    <property type="term" value="P:chorismate biosynthetic process"/>
    <property type="evidence" value="ECO:0007669"/>
    <property type="project" value="UniProtKB-UniRule"/>
</dbReference>
<keyword evidence="11" id="KW-0479">Metal-binding</keyword>
<evidence type="ECO:0000256" key="2">
    <source>
        <dbReference type="ARBA" id="ARBA00006997"/>
    </source>
</evidence>
<dbReference type="Proteomes" id="UP001179647">
    <property type="component" value="Chromosome"/>
</dbReference>
<evidence type="ECO:0000256" key="6">
    <source>
        <dbReference type="ARBA" id="ARBA00022741"/>
    </source>
</evidence>
<evidence type="ECO:0000256" key="3">
    <source>
        <dbReference type="ARBA" id="ARBA00012154"/>
    </source>
</evidence>
<feature type="binding site" evidence="11">
    <location>
        <position position="17"/>
    </location>
    <ligand>
        <name>Mg(2+)</name>
        <dbReference type="ChEBI" id="CHEBI:18420"/>
    </ligand>
</feature>
<keyword evidence="8 11" id="KW-0067">ATP-binding</keyword>
<dbReference type="InterPro" id="IPR023000">
    <property type="entry name" value="Shikimate_kinase_CS"/>
</dbReference>
<feature type="binding site" evidence="11">
    <location>
        <position position="80"/>
    </location>
    <ligand>
        <name>substrate</name>
    </ligand>
</feature>
<evidence type="ECO:0000256" key="1">
    <source>
        <dbReference type="ARBA" id="ARBA00004842"/>
    </source>
</evidence>
<keyword evidence="13" id="KW-1185">Reference proteome</keyword>
<comment type="pathway">
    <text evidence="1 11">Metabolic intermediate biosynthesis; chorismate biosynthesis; chorismate from D-erythrose 4-phosphate and phosphoenolpyruvate: step 5/7.</text>
</comment>
<dbReference type="Pfam" id="PF01202">
    <property type="entry name" value="SKI"/>
    <property type="match status" value="1"/>
</dbReference>
<dbReference type="GO" id="GO:0005524">
    <property type="term" value="F:ATP binding"/>
    <property type="evidence" value="ECO:0007669"/>
    <property type="project" value="UniProtKB-UniRule"/>
</dbReference>
<evidence type="ECO:0000313" key="13">
    <source>
        <dbReference type="Proteomes" id="UP001179647"/>
    </source>
</evidence>
<keyword evidence="5 11" id="KW-0808">Transferase</keyword>
<evidence type="ECO:0000313" key="12">
    <source>
        <dbReference type="EMBL" id="WEG74159.1"/>
    </source>
</evidence>
<feature type="binding site" evidence="11">
    <location>
        <position position="59"/>
    </location>
    <ligand>
        <name>substrate</name>
    </ligand>
</feature>
<dbReference type="GO" id="GO:0008652">
    <property type="term" value="P:amino acid biosynthetic process"/>
    <property type="evidence" value="ECO:0007669"/>
    <property type="project" value="UniProtKB-KW"/>
</dbReference>
<comment type="catalytic activity">
    <reaction evidence="10 11">
        <text>shikimate + ATP = 3-phosphoshikimate + ADP + H(+)</text>
        <dbReference type="Rhea" id="RHEA:13121"/>
        <dbReference type="ChEBI" id="CHEBI:15378"/>
        <dbReference type="ChEBI" id="CHEBI:30616"/>
        <dbReference type="ChEBI" id="CHEBI:36208"/>
        <dbReference type="ChEBI" id="CHEBI:145989"/>
        <dbReference type="ChEBI" id="CHEBI:456216"/>
        <dbReference type="EC" id="2.7.1.71"/>
    </reaction>
</comment>
<dbReference type="GO" id="GO:0000287">
    <property type="term" value="F:magnesium ion binding"/>
    <property type="evidence" value="ECO:0007669"/>
    <property type="project" value="UniProtKB-UniRule"/>
</dbReference>
<accession>A0AAF0I8H5</accession>
<dbReference type="RefSeq" id="WP_275469958.1">
    <property type="nucleotide sequence ID" value="NZ_CP110232.1"/>
</dbReference>
<dbReference type="HAMAP" id="MF_00109">
    <property type="entry name" value="Shikimate_kinase"/>
    <property type="match status" value="1"/>
</dbReference>
<dbReference type="PANTHER" id="PTHR21087:SF16">
    <property type="entry name" value="SHIKIMATE KINASE 1, CHLOROPLASTIC"/>
    <property type="match status" value="1"/>
</dbReference>
<proteinExistence type="inferred from homology"/>
<keyword evidence="11" id="KW-0963">Cytoplasm</keyword>
<comment type="function">
    <text evidence="11">Catalyzes the specific phosphorylation of the 3-hydroxyl group of shikimic acid using ATP as a cosubstrate.</text>
</comment>
<dbReference type="CDD" id="cd00464">
    <property type="entry name" value="SK"/>
    <property type="match status" value="1"/>
</dbReference>
<keyword evidence="9 11" id="KW-0057">Aromatic amino acid biosynthesis</keyword>
<comment type="cofactor">
    <cofactor evidence="11">
        <name>Mg(2+)</name>
        <dbReference type="ChEBI" id="CHEBI:18420"/>
    </cofactor>
    <text evidence="11">Binds 1 Mg(2+) ion per subunit.</text>
</comment>
<dbReference type="InterPro" id="IPR031322">
    <property type="entry name" value="Shikimate/glucono_kinase"/>
</dbReference>